<dbReference type="GO" id="GO:0048038">
    <property type="term" value="F:quinone binding"/>
    <property type="evidence" value="ECO:0007669"/>
    <property type="project" value="UniProtKB-UniRule"/>
</dbReference>
<gene>
    <name evidence="3" type="primary">ndhJ</name>
    <name evidence="7" type="ORF">DCF19_01320</name>
</gene>
<keyword evidence="3 4" id="KW-0520">NAD</keyword>
<comment type="similarity">
    <text evidence="1 3 4">Belongs to the complex I 30 kDa subunit family.</text>
</comment>
<keyword evidence="3 5" id="KW-0793">Thylakoid</keyword>
<evidence type="ECO:0000259" key="6">
    <source>
        <dbReference type="Pfam" id="PF00329"/>
    </source>
</evidence>
<comment type="catalytic activity">
    <reaction evidence="3 5">
        <text>a plastoquinone + NADH + (n+1) H(+)(in) = a plastoquinol + NAD(+) + n H(+)(out)</text>
        <dbReference type="Rhea" id="RHEA:42608"/>
        <dbReference type="Rhea" id="RHEA-COMP:9561"/>
        <dbReference type="Rhea" id="RHEA-COMP:9562"/>
        <dbReference type="ChEBI" id="CHEBI:15378"/>
        <dbReference type="ChEBI" id="CHEBI:17757"/>
        <dbReference type="ChEBI" id="CHEBI:57540"/>
        <dbReference type="ChEBI" id="CHEBI:57945"/>
        <dbReference type="ChEBI" id="CHEBI:62192"/>
    </reaction>
</comment>
<comment type="catalytic activity">
    <reaction evidence="3 5">
        <text>a plastoquinone + NADPH + (n+1) H(+)(in) = a plastoquinol + NADP(+) + n H(+)(out)</text>
        <dbReference type="Rhea" id="RHEA:42612"/>
        <dbReference type="Rhea" id="RHEA-COMP:9561"/>
        <dbReference type="Rhea" id="RHEA-COMP:9562"/>
        <dbReference type="ChEBI" id="CHEBI:15378"/>
        <dbReference type="ChEBI" id="CHEBI:17757"/>
        <dbReference type="ChEBI" id="CHEBI:57783"/>
        <dbReference type="ChEBI" id="CHEBI:58349"/>
        <dbReference type="ChEBI" id="CHEBI:62192"/>
    </reaction>
</comment>
<dbReference type="GO" id="GO:0008137">
    <property type="term" value="F:NADH dehydrogenase (ubiquinone) activity"/>
    <property type="evidence" value="ECO:0007669"/>
    <property type="project" value="UniProtKB-UniRule"/>
</dbReference>
<evidence type="ECO:0000256" key="2">
    <source>
        <dbReference type="ARBA" id="ARBA00022448"/>
    </source>
</evidence>
<evidence type="ECO:0000256" key="5">
    <source>
        <dbReference type="RuleBase" id="RU003581"/>
    </source>
</evidence>
<dbReference type="Gene3D" id="3.30.460.80">
    <property type="entry name" value="NADH:ubiquinone oxidoreductase, 30kDa subunit"/>
    <property type="match status" value="1"/>
</dbReference>
<dbReference type="InterPro" id="IPR001268">
    <property type="entry name" value="NADH_UbQ_OxRdtase_30kDa_su"/>
</dbReference>
<comment type="subcellular location">
    <subcellularLocation>
        <location evidence="3 5">Cellular thylakoid membrane</location>
        <topology evidence="3 5">Peripheral membrane protein</topology>
        <orientation evidence="3 5">Cytoplasmic side</orientation>
    </subcellularLocation>
</comment>
<dbReference type="AlphaFoldDB" id="A0A2W4WKW1"/>
<keyword evidence="3 5" id="KW-0874">Quinone</keyword>
<dbReference type="GO" id="GO:0016655">
    <property type="term" value="F:oxidoreductase activity, acting on NAD(P)H, quinone or similar compound as acceptor"/>
    <property type="evidence" value="ECO:0007669"/>
    <property type="project" value="UniProtKB-UniRule"/>
</dbReference>
<comment type="function">
    <text evidence="3 5">NDH-1 shuttles electrons from an unknown electron donor, via FMN and iron-sulfur (Fe-S) centers, to quinones in the respiratory and/or the photosynthetic chain. The immediate electron acceptor for the enzyme in this species is believed to be plastoquinone. Couples the redox reaction to proton translocation, and thus conserves the redox energy in a proton gradient. Cyanobacterial NDH-1 also plays a role in inorganic carbon-concentration.</text>
</comment>
<dbReference type="PANTHER" id="PTHR10884">
    <property type="entry name" value="NADH DEHYDROGENASE UBIQUINONE IRON-SULFUR PROTEIN 3"/>
    <property type="match status" value="1"/>
</dbReference>
<dbReference type="InterPro" id="IPR010218">
    <property type="entry name" value="NADH_DH_suC"/>
</dbReference>
<dbReference type="Pfam" id="PF00329">
    <property type="entry name" value="Complex1_30kDa"/>
    <property type="match status" value="1"/>
</dbReference>
<dbReference type="NCBIfam" id="NF009141">
    <property type="entry name" value="PRK12494.1"/>
    <property type="match status" value="1"/>
</dbReference>
<comment type="subunit">
    <text evidence="3 5">NDH-1 can be composed of about 15 different subunits; different subcomplexes with different compositions have been identified which probably have different functions.</text>
</comment>
<dbReference type="EMBL" id="QBML01000001">
    <property type="protein sequence ID" value="PZO45160.1"/>
    <property type="molecule type" value="Genomic_DNA"/>
</dbReference>
<keyword evidence="3 4" id="KW-1278">Translocase</keyword>
<feature type="domain" description="NADH:ubiquinone oxidoreductase 30kDa subunit" evidence="6">
    <location>
        <begin position="47"/>
        <end position="170"/>
    </location>
</feature>
<dbReference type="PANTHER" id="PTHR10884:SF14">
    <property type="entry name" value="NADH DEHYDROGENASE [UBIQUINONE] IRON-SULFUR PROTEIN 3, MITOCHONDRIAL"/>
    <property type="match status" value="1"/>
</dbReference>
<name>A0A2W4WKW1_9CYAN</name>
<protein>
    <recommendedName>
        <fullName evidence="3">NAD(P)H-quinone oxidoreductase subunit J</fullName>
        <ecNumber evidence="3">7.1.1.-</ecNumber>
    </recommendedName>
    <alternativeName>
        <fullName evidence="3">NAD(P)H dehydrogenase, subunit J</fullName>
    </alternativeName>
    <alternativeName>
        <fullName evidence="3">NADH-plastoquinone oxidoreductase subunit J</fullName>
    </alternativeName>
    <alternativeName>
        <fullName evidence="3">NDH-1 subunit J</fullName>
        <shortName evidence="3">NDH-J</shortName>
    </alternativeName>
</protein>
<dbReference type="InterPro" id="IPR020396">
    <property type="entry name" value="NADH_UbQ_OxRdtase_CS"/>
</dbReference>
<evidence type="ECO:0000313" key="7">
    <source>
        <dbReference type="EMBL" id="PZO45160.1"/>
    </source>
</evidence>
<sequence>MADNQSENQEAALVTTEVTAPVSQWLTSNGFEHEFLGLDKQGVPILKIDRQFLLPFSTALYAYGFNYMMYQCGYDAGAGDSLVSVYHLAKLGDEGINKSDRLEEVRIKVFLPRLDPRCPSVYWIWKTADWQERETFDMYGIIYEGHPNLKRILMPEDWIGYPMRKDYVTPDFYELQDAY</sequence>
<keyword evidence="3 5" id="KW-0618">Plastoquinone</keyword>
<dbReference type="HAMAP" id="MF_01357">
    <property type="entry name" value="NDH1_NuoC"/>
    <property type="match status" value="1"/>
</dbReference>
<accession>A0A2W4WKW1</accession>
<keyword evidence="3 5" id="KW-0521">NADP</keyword>
<reference evidence="7 8" key="2">
    <citation type="submission" date="2018-06" db="EMBL/GenBank/DDBJ databases">
        <title>Metagenomic assembly of (sub)arctic Cyanobacteria and their associated microbiome from non-axenic cultures.</title>
        <authorList>
            <person name="Baurain D."/>
        </authorList>
    </citation>
    <scope>NUCLEOTIDE SEQUENCE [LARGE SCALE GENOMIC DNA]</scope>
    <source>
        <strain evidence="7">ULC066bin1</strain>
    </source>
</reference>
<evidence type="ECO:0000256" key="1">
    <source>
        <dbReference type="ARBA" id="ARBA00007569"/>
    </source>
</evidence>
<comment type="caution">
    <text evidence="7">The sequence shown here is derived from an EMBL/GenBank/DDBJ whole genome shotgun (WGS) entry which is preliminary data.</text>
</comment>
<dbReference type="GO" id="GO:0019684">
    <property type="term" value="P:photosynthesis, light reaction"/>
    <property type="evidence" value="ECO:0007669"/>
    <property type="project" value="UniProtKB-UniRule"/>
</dbReference>
<dbReference type="EC" id="7.1.1.-" evidence="3"/>
<evidence type="ECO:0000313" key="8">
    <source>
        <dbReference type="Proteomes" id="UP000249467"/>
    </source>
</evidence>
<keyword evidence="2 3" id="KW-0813">Transport</keyword>
<evidence type="ECO:0000256" key="4">
    <source>
        <dbReference type="RuleBase" id="RU003456"/>
    </source>
</evidence>
<organism evidence="7 8">
    <name type="scientific">Pseudanabaena frigida</name>
    <dbReference type="NCBI Taxonomy" id="945775"/>
    <lineage>
        <taxon>Bacteria</taxon>
        <taxon>Bacillati</taxon>
        <taxon>Cyanobacteriota</taxon>
        <taxon>Cyanophyceae</taxon>
        <taxon>Pseudanabaenales</taxon>
        <taxon>Pseudanabaenaceae</taxon>
        <taxon>Pseudanabaena</taxon>
    </lineage>
</organism>
<proteinExistence type="inferred from homology"/>
<dbReference type="SUPFAM" id="SSF143243">
    <property type="entry name" value="Nqo5-like"/>
    <property type="match status" value="1"/>
</dbReference>
<dbReference type="Proteomes" id="UP000249467">
    <property type="component" value="Unassembled WGS sequence"/>
</dbReference>
<dbReference type="GO" id="GO:0031676">
    <property type="term" value="C:plasma membrane-derived thylakoid membrane"/>
    <property type="evidence" value="ECO:0007669"/>
    <property type="project" value="UniProtKB-SubCell"/>
</dbReference>
<reference evidence="7 8" key="1">
    <citation type="submission" date="2018-04" db="EMBL/GenBank/DDBJ databases">
        <authorList>
            <person name="Go L.Y."/>
            <person name="Mitchell J.A."/>
        </authorList>
    </citation>
    <scope>NUCLEOTIDE SEQUENCE [LARGE SCALE GENOMIC DNA]</scope>
    <source>
        <strain evidence="7">ULC066bin1</strain>
    </source>
</reference>
<evidence type="ECO:0000256" key="3">
    <source>
        <dbReference type="HAMAP-Rule" id="MF_01357"/>
    </source>
</evidence>
<dbReference type="InterPro" id="IPR037232">
    <property type="entry name" value="NADH_quin_OxRdtase_su_C/D-like"/>
</dbReference>
<dbReference type="PROSITE" id="PS00542">
    <property type="entry name" value="COMPLEX1_30K"/>
    <property type="match status" value="1"/>
</dbReference>
<keyword evidence="3 5" id="KW-0472">Membrane</keyword>